<feature type="region of interest" description="Disordered" evidence="1">
    <location>
        <begin position="137"/>
        <end position="212"/>
    </location>
</feature>
<feature type="compositionally biased region" description="Low complexity" evidence="1">
    <location>
        <begin position="163"/>
        <end position="176"/>
    </location>
</feature>
<feature type="compositionally biased region" description="Polar residues" evidence="1">
    <location>
        <begin position="521"/>
        <end position="538"/>
    </location>
</feature>
<reference evidence="5" key="2">
    <citation type="submission" date="2016-04" db="EMBL/GenBank/DDBJ databases">
        <authorList>
            <person name="Guldener U."/>
            <person name="Guldener U."/>
        </authorList>
    </citation>
    <scope>NUCLEOTIDE SEQUENCE [LARGE SCALE GENOMIC DNA]</scope>
    <source>
        <strain evidence="5">UB2112</strain>
    </source>
</reference>
<feature type="compositionally biased region" description="Low complexity" evidence="1">
    <location>
        <begin position="146"/>
        <end position="155"/>
    </location>
</feature>
<dbReference type="SMART" id="SM00220">
    <property type="entry name" value="S_TKc"/>
    <property type="match status" value="1"/>
</dbReference>
<evidence type="ECO:0000313" key="5">
    <source>
        <dbReference type="Proteomes" id="UP000179920"/>
    </source>
</evidence>
<feature type="compositionally biased region" description="Polar residues" evidence="1">
    <location>
        <begin position="850"/>
        <end position="860"/>
    </location>
</feature>
<proteinExistence type="predicted"/>
<dbReference type="Proteomes" id="UP000179920">
    <property type="component" value="Chromosome III"/>
</dbReference>
<feature type="compositionally biased region" description="Basic and acidic residues" evidence="1">
    <location>
        <begin position="319"/>
        <end position="328"/>
    </location>
</feature>
<reference evidence="4" key="3">
    <citation type="submission" date="2018-08" db="EMBL/GenBank/DDBJ databases">
        <authorList>
            <person name="Guldener U."/>
        </authorList>
    </citation>
    <scope>NUCLEOTIDE SEQUENCE</scope>
    <source>
        <strain evidence="4">UB2</strain>
    </source>
</reference>
<feature type="compositionally biased region" description="Basic residues" evidence="1">
    <location>
        <begin position="289"/>
        <end position="305"/>
    </location>
</feature>
<dbReference type="EMBL" id="LT558119">
    <property type="protein sequence ID" value="SAM77659.1"/>
    <property type="molecule type" value="Genomic_DNA"/>
</dbReference>
<feature type="compositionally biased region" description="Low complexity" evidence="1">
    <location>
        <begin position="191"/>
        <end position="201"/>
    </location>
</feature>
<evidence type="ECO:0000313" key="3">
    <source>
        <dbReference type="EMBL" id="SAM77659.1"/>
    </source>
</evidence>
<feature type="domain" description="Protein kinase" evidence="2">
    <location>
        <begin position="553"/>
        <end position="806"/>
    </location>
</feature>
<feature type="compositionally biased region" description="Low complexity" evidence="1">
    <location>
        <begin position="894"/>
        <end position="905"/>
    </location>
</feature>
<dbReference type="OrthoDB" id="4062651at2759"/>
<name>A0A1K0FZU4_9BASI</name>
<organism evidence="3 5">
    <name type="scientific">Ustilago bromivora</name>
    <dbReference type="NCBI Taxonomy" id="307758"/>
    <lineage>
        <taxon>Eukaryota</taxon>
        <taxon>Fungi</taxon>
        <taxon>Dikarya</taxon>
        <taxon>Basidiomycota</taxon>
        <taxon>Ustilaginomycotina</taxon>
        <taxon>Ustilaginomycetes</taxon>
        <taxon>Ustilaginales</taxon>
        <taxon>Ustilaginaceae</taxon>
        <taxon>Ustilago</taxon>
    </lineage>
</organism>
<feature type="region of interest" description="Disordered" evidence="1">
    <location>
        <begin position="1"/>
        <end position="54"/>
    </location>
</feature>
<feature type="region of interest" description="Disordered" evidence="1">
    <location>
        <begin position="457"/>
        <end position="538"/>
    </location>
</feature>
<feature type="compositionally biased region" description="Polar residues" evidence="1">
    <location>
        <begin position="263"/>
        <end position="277"/>
    </location>
</feature>
<gene>
    <name evidence="4" type="ORF">UBRO2_05997</name>
    <name evidence="3" type="ORF">UBRO_01845</name>
</gene>
<evidence type="ECO:0000313" key="6">
    <source>
        <dbReference type="Proteomes" id="UP000658997"/>
    </source>
</evidence>
<dbReference type="Pfam" id="PF00069">
    <property type="entry name" value="Pkinase"/>
    <property type="match status" value="1"/>
</dbReference>
<dbReference type="InterPro" id="IPR000719">
    <property type="entry name" value="Prot_kinase_dom"/>
</dbReference>
<dbReference type="PROSITE" id="PS50011">
    <property type="entry name" value="PROTEIN_KINASE_DOM"/>
    <property type="match status" value="1"/>
</dbReference>
<dbReference type="EMBL" id="ULHB01000289">
    <property type="protein sequence ID" value="SYW86277.1"/>
    <property type="molecule type" value="Genomic_DNA"/>
</dbReference>
<protein>
    <recommendedName>
        <fullName evidence="2">Protein kinase domain-containing protein</fullName>
    </recommendedName>
</protein>
<keyword evidence="6" id="KW-1185">Reference proteome</keyword>
<feature type="compositionally biased region" description="Low complexity" evidence="1">
    <location>
        <begin position="341"/>
        <end position="355"/>
    </location>
</feature>
<dbReference type="GO" id="GO:0004672">
    <property type="term" value="F:protein kinase activity"/>
    <property type="evidence" value="ECO:0007669"/>
    <property type="project" value="InterPro"/>
</dbReference>
<evidence type="ECO:0000313" key="4">
    <source>
        <dbReference type="EMBL" id="SYW86277.1"/>
    </source>
</evidence>
<evidence type="ECO:0000259" key="2">
    <source>
        <dbReference type="PROSITE" id="PS50011"/>
    </source>
</evidence>
<dbReference type="AlphaFoldDB" id="A0A1K0FZU4"/>
<feature type="compositionally biased region" description="Low complexity" evidence="1">
    <location>
        <begin position="870"/>
        <end position="885"/>
    </location>
</feature>
<feature type="region of interest" description="Disordered" evidence="1">
    <location>
        <begin position="244"/>
        <end position="361"/>
    </location>
</feature>
<dbReference type="GO" id="GO:0005524">
    <property type="term" value="F:ATP binding"/>
    <property type="evidence" value="ECO:0007669"/>
    <property type="project" value="InterPro"/>
</dbReference>
<feature type="region of interest" description="Disordered" evidence="1">
    <location>
        <begin position="849"/>
        <end position="922"/>
    </location>
</feature>
<accession>A0A1K0FZU4</accession>
<reference evidence="3" key="1">
    <citation type="submission" date="2016-04" db="EMBL/GenBank/DDBJ databases">
        <authorList>
            <person name="Evans L.H."/>
            <person name="Alamgir A."/>
            <person name="Owens N."/>
            <person name="Weber N.D."/>
            <person name="Virtaneva K."/>
            <person name="Barbian K."/>
            <person name="Babar A."/>
            <person name="Rosenke K."/>
        </authorList>
    </citation>
    <scope>NUCLEOTIDE SEQUENCE</scope>
    <source>
        <strain evidence="3">UB2112</strain>
    </source>
</reference>
<dbReference type="InterPro" id="IPR011009">
    <property type="entry name" value="Kinase-like_dom_sf"/>
</dbReference>
<sequence length="1018" mass="110076">MAIPPADTPAHPKMTAPNSSSVDSLDNVAPHSSTVAPVPHARRKGHPAGTSSTRVLQNYYPPKQLDLDPQSGQSTPFIPSGLAARAPIVIRPSGRPGFNAPRAATLFLGKDHERWRQYDRERFSGLFGWERIASAISSRSGHRGSRGAFSSYSSGSDDEHSDSGTSYRSSRYSGGSRSRRPSEVITPPMTPFDSTDPTTSPRRLSTNGPEAAFLRHETVIGIHTPRRSSASSDTLPFLRPLAQIRPPSGQASAVDVPEPGSKAGSSEATAAETQNQPKKVKHSTEDRTSKKKDKKPSSKSHPTKSRTKEAPNPNLKPHGMLDLDDAARPRLRRLRSNLEQAAAAAAASTEPTPVEEGGEAEEVLEDAVGLQASLSDAVLEGKGPLSAQDLRALLPATSRSPFPRSASKDAPPLKLAKRQQPQTVEGTLYDKTGPYREGAVTDGLSVRLFSAIQEPRPSSFEDADLSNSEHPVTKSWGRRGSSSSFDHGDPADDTIYMSTARRRSNSSGMERRSSPRSSFSENDPTFTTEPESAVDDSNQVYLITTPDNRVSSAAKLRRWAMDTAGNFYAAMEIKSIEAKLRAADPSAGRVTRELAKELEETYLDDILDEAQKGQTLNPTRSEAVAKILKTEDDRYIRLEEDYPEEAFFVIAGCEESELNGLILNIFTQAIRSLAMFHKSGWMHGDVKLENLMFDENGALVVIDYENANPYRGIPGGDGQVQLVSYDWIPPEASPGPMGRRMGPSGDLWALGCNLIRAYALRDGIEDVLVREVLLGKGQKGFLEKMAKSITKKEREGADKPGDDYFAPKSVSAAVGEKGGGVAGMPWDIFAHHVDLELILNDTAAEEDCGLSQSQQWSMPGSASPHHRDGSSSCSGSYAGSTFSSGNATTATPESSVGPSSGQVSPKATHPPTHPNPLTATVNGMDTPLPTPARLLYRFAHSAPELLVWVLTRCIVEAVQQRNIAEAEQEGLQLADWVEKEKGEVLDLGRKAVDAAIEMSGSVWVRPRLDEARKSLGLE</sequence>
<feature type="region of interest" description="Disordered" evidence="1">
    <location>
        <begin position="396"/>
        <end position="435"/>
    </location>
</feature>
<feature type="compositionally biased region" description="Polar residues" evidence="1">
    <location>
        <begin position="16"/>
        <end position="35"/>
    </location>
</feature>
<dbReference type="Proteomes" id="UP000658997">
    <property type="component" value="Unassembled WGS sequence"/>
</dbReference>
<dbReference type="SUPFAM" id="SSF56112">
    <property type="entry name" value="Protein kinase-like (PK-like)"/>
    <property type="match status" value="1"/>
</dbReference>
<evidence type="ECO:0000256" key="1">
    <source>
        <dbReference type="SAM" id="MobiDB-lite"/>
    </source>
</evidence>
<dbReference type="Gene3D" id="1.10.510.10">
    <property type="entry name" value="Transferase(Phosphotransferase) domain 1"/>
    <property type="match status" value="1"/>
</dbReference>